<gene>
    <name evidence="6" type="ORF">E8K88_03590</name>
</gene>
<keyword evidence="4" id="KW-0804">Transcription</keyword>
<evidence type="ECO:0000256" key="2">
    <source>
        <dbReference type="ARBA" id="ARBA00023015"/>
    </source>
</evidence>
<dbReference type="SUPFAM" id="SSF46785">
    <property type="entry name" value="Winged helix' DNA-binding domain"/>
    <property type="match status" value="1"/>
</dbReference>
<dbReference type="PANTHER" id="PTHR30419:SF2">
    <property type="entry name" value="LYSR FAMILY TRANSCRIPTIONAL REGULATOR"/>
    <property type="match status" value="1"/>
</dbReference>
<reference evidence="6 7" key="1">
    <citation type="submission" date="2019-04" db="EMBL/GenBank/DDBJ databases">
        <title>Lampropedia sp YIM MLB12 draf genome.</title>
        <authorList>
            <person name="Wang Y.-X."/>
        </authorList>
    </citation>
    <scope>NUCLEOTIDE SEQUENCE [LARGE SCALE GENOMIC DNA]</scope>
    <source>
        <strain evidence="6 7">YIM MLB12</strain>
    </source>
</reference>
<evidence type="ECO:0000313" key="7">
    <source>
        <dbReference type="Proteomes" id="UP000306236"/>
    </source>
</evidence>
<keyword evidence="3" id="KW-0238">DNA-binding</keyword>
<dbReference type="GO" id="GO:0005829">
    <property type="term" value="C:cytosol"/>
    <property type="evidence" value="ECO:0007669"/>
    <property type="project" value="TreeGrafter"/>
</dbReference>
<dbReference type="SUPFAM" id="SSF53850">
    <property type="entry name" value="Periplasmic binding protein-like II"/>
    <property type="match status" value="1"/>
</dbReference>
<protein>
    <submittedName>
        <fullName evidence="6">LysR family transcriptional regulator</fullName>
    </submittedName>
</protein>
<dbReference type="Pfam" id="PF03466">
    <property type="entry name" value="LysR_substrate"/>
    <property type="match status" value="1"/>
</dbReference>
<dbReference type="CDD" id="cd08421">
    <property type="entry name" value="PBP2_LTTR_like_1"/>
    <property type="match status" value="1"/>
</dbReference>
<dbReference type="Proteomes" id="UP000306236">
    <property type="component" value="Unassembled WGS sequence"/>
</dbReference>
<comment type="similarity">
    <text evidence="1">Belongs to the LysR transcriptional regulatory family.</text>
</comment>
<dbReference type="GO" id="GO:0003677">
    <property type="term" value="F:DNA binding"/>
    <property type="evidence" value="ECO:0007669"/>
    <property type="project" value="UniProtKB-KW"/>
</dbReference>
<dbReference type="InterPro" id="IPR000847">
    <property type="entry name" value="LysR_HTH_N"/>
</dbReference>
<sequence>MHFDFTDLHLFINVVDAGSITQGAARVHLALASASERLRNMESKAGLPLLVRHARGVTTTEAGEALAHHARLIGQQQSLLKAQLHDYANGACGRLHLHANTAALAHFLPPRLAPWLAQRPRLQLDLQERTSSDIVRSVRSGLVEAGIASDAVQAPDLVMQPVAPDQLVLIVPASHALVGSKQVRLAQLQQEQLVGLSLGSALQNHIDEQARAGGQVLRWRIHMTSFEGLSEMVAHGVGLAIVPHAIAKLYRRRLGLRTVRLNEPWAQRQLCLCFQSWTSLSAPMQSLLQHLGGSPEVHSSQPCI</sequence>
<dbReference type="GO" id="GO:0003700">
    <property type="term" value="F:DNA-binding transcription factor activity"/>
    <property type="evidence" value="ECO:0007669"/>
    <property type="project" value="InterPro"/>
</dbReference>
<dbReference type="InterPro" id="IPR036390">
    <property type="entry name" value="WH_DNA-bd_sf"/>
</dbReference>
<dbReference type="PROSITE" id="PS50931">
    <property type="entry name" value="HTH_LYSR"/>
    <property type="match status" value="1"/>
</dbReference>
<dbReference type="Gene3D" id="1.10.10.10">
    <property type="entry name" value="Winged helix-like DNA-binding domain superfamily/Winged helix DNA-binding domain"/>
    <property type="match status" value="1"/>
</dbReference>
<dbReference type="Pfam" id="PF00126">
    <property type="entry name" value="HTH_1"/>
    <property type="match status" value="1"/>
</dbReference>
<dbReference type="AlphaFoldDB" id="A0A4S5BS90"/>
<keyword evidence="7" id="KW-1185">Reference proteome</keyword>
<name>A0A4S5BS90_9BURK</name>
<evidence type="ECO:0000259" key="5">
    <source>
        <dbReference type="PROSITE" id="PS50931"/>
    </source>
</evidence>
<dbReference type="EMBL" id="SSWX01000003">
    <property type="protein sequence ID" value="THJ35677.1"/>
    <property type="molecule type" value="Genomic_DNA"/>
</dbReference>
<dbReference type="OrthoDB" id="9785974at2"/>
<dbReference type="Gene3D" id="3.40.190.290">
    <property type="match status" value="1"/>
</dbReference>
<dbReference type="InterPro" id="IPR036388">
    <property type="entry name" value="WH-like_DNA-bd_sf"/>
</dbReference>
<evidence type="ECO:0000313" key="6">
    <source>
        <dbReference type="EMBL" id="THJ35677.1"/>
    </source>
</evidence>
<feature type="domain" description="HTH lysR-type" evidence="5">
    <location>
        <begin position="3"/>
        <end position="60"/>
    </location>
</feature>
<dbReference type="PANTHER" id="PTHR30419">
    <property type="entry name" value="HTH-TYPE TRANSCRIPTIONAL REGULATOR YBHD"/>
    <property type="match status" value="1"/>
</dbReference>
<dbReference type="InterPro" id="IPR005119">
    <property type="entry name" value="LysR_subst-bd"/>
</dbReference>
<organism evidence="6 7">
    <name type="scientific">Lampropedia aestuarii</name>
    <dbReference type="NCBI Taxonomy" id="2562762"/>
    <lineage>
        <taxon>Bacteria</taxon>
        <taxon>Pseudomonadati</taxon>
        <taxon>Pseudomonadota</taxon>
        <taxon>Betaproteobacteria</taxon>
        <taxon>Burkholderiales</taxon>
        <taxon>Comamonadaceae</taxon>
        <taxon>Lampropedia</taxon>
    </lineage>
</organism>
<accession>A0A4S5BS90</accession>
<evidence type="ECO:0000256" key="4">
    <source>
        <dbReference type="ARBA" id="ARBA00023163"/>
    </source>
</evidence>
<dbReference type="RefSeq" id="WP_136405276.1">
    <property type="nucleotide sequence ID" value="NZ_SSWX01000003.1"/>
</dbReference>
<evidence type="ECO:0000256" key="3">
    <source>
        <dbReference type="ARBA" id="ARBA00023125"/>
    </source>
</evidence>
<keyword evidence="2" id="KW-0805">Transcription regulation</keyword>
<evidence type="ECO:0000256" key="1">
    <source>
        <dbReference type="ARBA" id="ARBA00009437"/>
    </source>
</evidence>
<proteinExistence type="inferred from homology"/>
<comment type="caution">
    <text evidence="6">The sequence shown here is derived from an EMBL/GenBank/DDBJ whole genome shotgun (WGS) entry which is preliminary data.</text>
</comment>
<dbReference type="InterPro" id="IPR050950">
    <property type="entry name" value="HTH-type_LysR_regulators"/>
</dbReference>